<dbReference type="AlphaFoldDB" id="A0A8I6TJW3"/>
<dbReference type="EnsemblMetazoa" id="XM_014401860.1">
    <property type="protein sequence ID" value="XP_014257346.1"/>
    <property type="gene ID" value="LOC106671064"/>
</dbReference>
<organism evidence="2 3">
    <name type="scientific">Cimex lectularius</name>
    <name type="common">Bed bug</name>
    <name type="synonym">Acanthia lectularia</name>
    <dbReference type="NCBI Taxonomy" id="79782"/>
    <lineage>
        <taxon>Eukaryota</taxon>
        <taxon>Metazoa</taxon>
        <taxon>Ecdysozoa</taxon>
        <taxon>Arthropoda</taxon>
        <taxon>Hexapoda</taxon>
        <taxon>Insecta</taxon>
        <taxon>Pterygota</taxon>
        <taxon>Neoptera</taxon>
        <taxon>Paraneoptera</taxon>
        <taxon>Hemiptera</taxon>
        <taxon>Heteroptera</taxon>
        <taxon>Panheteroptera</taxon>
        <taxon>Cimicomorpha</taxon>
        <taxon>Cimicidae</taxon>
        <taxon>Cimex</taxon>
    </lineage>
</organism>
<accession>A0A8I6TJW3</accession>
<feature type="region of interest" description="Disordered" evidence="1">
    <location>
        <begin position="66"/>
        <end position="111"/>
    </location>
</feature>
<reference evidence="2" key="1">
    <citation type="submission" date="2022-01" db="UniProtKB">
        <authorList>
            <consortium name="EnsemblMetazoa"/>
        </authorList>
    </citation>
    <scope>IDENTIFICATION</scope>
</reference>
<feature type="compositionally biased region" description="Basic and acidic residues" evidence="1">
    <location>
        <begin position="87"/>
        <end position="100"/>
    </location>
</feature>
<dbReference type="KEGG" id="clec:106671064"/>
<evidence type="ECO:0000313" key="2">
    <source>
        <dbReference type="EnsemblMetazoa" id="XP_014257346.1"/>
    </source>
</evidence>
<dbReference type="RefSeq" id="XP_014257346.1">
    <property type="nucleotide sequence ID" value="XM_014401860.1"/>
</dbReference>
<evidence type="ECO:0000313" key="3">
    <source>
        <dbReference type="Proteomes" id="UP000494040"/>
    </source>
</evidence>
<protein>
    <submittedName>
        <fullName evidence="2">Uncharacterized protein</fullName>
    </submittedName>
</protein>
<keyword evidence="3" id="KW-1185">Reference proteome</keyword>
<proteinExistence type="predicted"/>
<dbReference type="Proteomes" id="UP000494040">
    <property type="component" value="Unassembled WGS sequence"/>
</dbReference>
<evidence type="ECO:0000256" key="1">
    <source>
        <dbReference type="SAM" id="MobiDB-lite"/>
    </source>
</evidence>
<feature type="compositionally biased region" description="Polar residues" evidence="1">
    <location>
        <begin position="101"/>
        <end position="111"/>
    </location>
</feature>
<dbReference type="GeneID" id="106671064"/>
<name>A0A8I6TJW3_CIMLE</name>
<sequence>MAENLRITDHGGSGDFFVNDHLRHPLNLHSEEHYGFRMETILPGVVVYTEDDDGVARLTEGFGRLSLNLGDSEPVTSDDEEPSTSKQENKESATKSEVNEKVSNTLDTSAD</sequence>